<gene>
    <name evidence="3" type="ordered locus">SRU_2603</name>
</gene>
<dbReference type="eggNOG" id="COG3143">
    <property type="taxonomic scope" value="Bacteria"/>
</dbReference>
<keyword evidence="4" id="KW-1185">Reference proteome</keyword>
<evidence type="ECO:0008006" key="5">
    <source>
        <dbReference type="Google" id="ProtNLM"/>
    </source>
</evidence>
<evidence type="ECO:0000313" key="4">
    <source>
        <dbReference type="Proteomes" id="UP000008674"/>
    </source>
</evidence>
<proteinExistence type="predicted"/>
<dbReference type="HOGENOM" id="CLU_826050_0_0_10"/>
<dbReference type="SUPFAM" id="SSF75708">
    <property type="entry name" value="Chemotaxis phosphatase CheZ"/>
    <property type="match status" value="1"/>
</dbReference>
<dbReference type="EnsemblBacteria" id="ABC45082">
    <property type="protein sequence ID" value="ABC45082"/>
    <property type="gene ID" value="SRU_2603"/>
</dbReference>
<organism evidence="3 4">
    <name type="scientific">Salinibacter ruber (strain DSM 13855 / M31)</name>
    <dbReference type="NCBI Taxonomy" id="309807"/>
    <lineage>
        <taxon>Bacteria</taxon>
        <taxon>Pseudomonadati</taxon>
        <taxon>Rhodothermota</taxon>
        <taxon>Rhodothermia</taxon>
        <taxon>Rhodothermales</taxon>
        <taxon>Salinibacteraceae</taxon>
        <taxon>Salinibacter</taxon>
    </lineage>
</organism>
<dbReference type="STRING" id="309807.SRU_2603"/>
<feature type="compositionally biased region" description="Low complexity" evidence="2">
    <location>
        <begin position="280"/>
        <end position="311"/>
    </location>
</feature>
<evidence type="ECO:0000313" key="3">
    <source>
        <dbReference type="EMBL" id="ABC45082.1"/>
    </source>
</evidence>
<feature type="compositionally biased region" description="Gly residues" evidence="2">
    <location>
        <begin position="319"/>
        <end position="328"/>
    </location>
</feature>
<name>Q2RZD0_SALRD</name>
<dbReference type="AlphaFoldDB" id="Q2RZD0"/>
<sequence>MLHCLCPVRNCFFSVMSSRPQVQEFLDKLDELQAIFVLSRRFAPFLDELFDFVQDITVLLEEVNTTIRTRSGHMERATEHLKSVSEATEVATSEILDHSDEVLKDLRSIEDQLSTVEEQFAEEAEADNQVLALLREELGEGHEELLDEVARIQGRKQDLRDEWAAQLQDTRDSLSPIRDRMNQIMMSLQVQDVTEQQLSSVNHLIETVRDRIDALLARLGTGQADRSDAPSGEPSRTAAFNMNAEYDRSGDQQRMADNVMAGKDGGTSTGGRGGGGTGGTASQSTASNGASSNGASANGASSDGGEAASQSDIDDMFDDGGGGSGGGDEGGEAASQEEIDELFQ</sequence>
<reference evidence="3 4" key="1">
    <citation type="journal article" date="2005" name="Proc. Natl. Acad. Sci. U.S.A.">
        <title>The genome of Salinibacter ruber: convergence and gene exchange among hyperhalophilic bacteria and archaea.</title>
        <authorList>
            <person name="Mongodin E.F."/>
            <person name="Nelson K.E."/>
            <person name="Daugherty S."/>
            <person name="Deboy R.T."/>
            <person name="Wister J."/>
            <person name="Khouri H."/>
            <person name="Weidman J."/>
            <person name="Walsh D.A."/>
            <person name="Papke R.T."/>
            <person name="Sanchez Perez G."/>
            <person name="Sharma A.K."/>
            <person name="Nesbo C.L."/>
            <person name="MacLeod D."/>
            <person name="Bapteste E."/>
            <person name="Doolittle W.F."/>
            <person name="Charlebois R.L."/>
            <person name="Legault B."/>
            <person name="Rodriguez-Valera F."/>
        </authorList>
    </citation>
    <scope>NUCLEOTIDE SEQUENCE [LARGE SCALE GENOMIC DNA]</scope>
    <source>
        <strain evidence="4">DSM 13855 / CECT 5946 / M31</strain>
    </source>
</reference>
<dbReference type="PATRIC" id="fig|309807.25.peg.2713"/>
<feature type="compositionally biased region" description="Gly residues" evidence="2">
    <location>
        <begin position="263"/>
        <end position="279"/>
    </location>
</feature>
<evidence type="ECO:0000256" key="1">
    <source>
        <dbReference type="SAM" id="Coils"/>
    </source>
</evidence>
<dbReference type="KEGG" id="sru:SRU_2603"/>
<dbReference type="Proteomes" id="UP000008674">
    <property type="component" value="Chromosome"/>
</dbReference>
<feature type="region of interest" description="Disordered" evidence="2">
    <location>
        <begin position="258"/>
        <end position="344"/>
    </location>
</feature>
<evidence type="ECO:0000256" key="2">
    <source>
        <dbReference type="SAM" id="MobiDB-lite"/>
    </source>
</evidence>
<dbReference type="Gene3D" id="1.10.287.500">
    <property type="entry name" value="Helix hairpin bin"/>
    <property type="match status" value="1"/>
</dbReference>
<keyword evidence="1" id="KW-0175">Coiled coil</keyword>
<dbReference type="EMBL" id="CP000159">
    <property type="protein sequence ID" value="ABC45082.1"/>
    <property type="molecule type" value="Genomic_DNA"/>
</dbReference>
<feature type="compositionally biased region" description="Acidic residues" evidence="2">
    <location>
        <begin position="329"/>
        <end position="344"/>
    </location>
</feature>
<protein>
    <recommendedName>
        <fullName evidence="5">Chemotaxis protein CheZ</fullName>
    </recommendedName>
</protein>
<accession>Q2RZD0</accession>
<feature type="coiled-coil region" evidence="1">
    <location>
        <begin position="99"/>
        <end position="162"/>
    </location>
</feature>
<dbReference type="OrthoDB" id="9786400at2"/>